<dbReference type="AlphaFoldDB" id="A0A370FR42"/>
<dbReference type="GO" id="GO:0016042">
    <property type="term" value="P:lipid catabolic process"/>
    <property type="evidence" value="ECO:0007669"/>
    <property type="project" value="UniProtKB-UniRule"/>
</dbReference>
<keyword evidence="3 4" id="KW-0443">Lipid metabolism</keyword>
<dbReference type="InterPro" id="IPR016035">
    <property type="entry name" value="Acyl_Trfase/lysoPLipase"/>
</dbReference>
<feature type="short sequence motif" description="GXGXXG" evidence="4">
    <location>
        <begin position="21"/>
        <end position="26"/>
    </location>
</feature>
<dbReference type="EMBL" id="QQAV01000001">
    <property type="protein sequence ID" value="RDI29515.1"/>
    <property type="molecule type" value="Genomic_DNA"/>
</dbReference>
<dbReference type="InterPro" id="IPR002641">
    <property type="entry name" value="PNPLA_dom"/>
</dbReference>
<evidence type="ECO:0000256" key="4">
    <source>
        <dbReference type="PROSITE-ProRule" id="PRU01161"/>
    </source>
</evidence>
<name>A0A370FR42_9BURK</name>
<feature type="active site" description="Nucleophile" evidence="4">
    <location>
        <position position="51"/>
    </location>
</feature>
<accession>A0A370FR42</accession>
<gene>
    <name evidence="6" type="ORF">DFR41_1011271</name>
</gene>
<evidence type="ECO:0000256" key="1">
    <source>
        <dbReference type="ARBA" id="ARBA00022801"/>
    </source>
</evidence>
<feature type="domain" description="PNPLA" evidence="5">
    <location>
        <begin position="17"/>
        <end position="220"/>
    </location>
</feature>
<feature type="short sequence motif" description="GXSXG" evidence="4">
    <location>
        <begin position="49"/>
        <end position="53"/>
    </location>
</feature>
<keyword evidence="7" id="KW-1185">Reference proteome</keyword>
<comment type="caution">
    <text evidence="6">The sequence shown here is derived from an EMBL/GenBank/DDBJ whole genome shotgun (WGS) entry which is preliminary data.</text>
</comment>
<dbReference type="OrthoDB" id="9770965at2"/>
<organism evidence="6 7">
    <name type="scientific">Pseudacidovorax intermedius</name>
    <dbReference type="NCBI Taxonomy" id="433924"/>
    <lineage>
        <taxon>Bacteria</taxon>
        <taxon>Pseudomonadati</taxon>
        <taxon>Pseudomonadota</taxon>
        <taxon>Betaproteobacteria</taxon>
        <taxon>Burkholderiales</taxon>
        <taxon>Comamonadaceae</taxon>
        <taxon>Pseudacidovorax</taxon>
    </lineage>
</organism>
<evidence type="ECO:0000259" key="5">
    <source>
        <dbReference type="PROSITE" id="PS51635"/>
    </source>
</evidence>
<feature type="active site" description="Proton acceptor" evidence="4">
    <location>
        <position position="207"/>
    </location>
</feature>
<proteinExistence type="predicted"/>
<dbReference type="PROSITE" id="PS51635">
    <property type="entry name" value="PNPLA"/>
    <property type="match status" value="1"/>
</dbReference>
<evidence type="ECO:0000313" key="7">
    <source>
        <dbReference type="Proteomes" id="UP000255265"/>
    </source>
</evidence>
<evidence type="ECO:0000256" key="2">
    <source>
        <dbReference type="ARBA" id="ARBA00022963"/>
    </source>
</evidence>
<evidence type="ECO:0000313" key="6">
    <source>
        <dbReference type="EMBL" id="RDI29515.1"/>
    </source>
</evidence>
<feature type="short sequence motif" description="DGA/G" evidence="4">
    <location>
        <begin position="207"/>
        <end position="209"/>
    </location>
</feature>
<dbReference type="RefSeq" id="WP_114802067.1">
    <property type="nucleotide sequence ID" value="NZ_QQAV01000001.1"/>
</dbReference>
<dbReference type="Gene3D" id="3.40.1090.10">
    <property type="entry name" value="Cytosolic phospholipase A2 catalytic domain"/>
    <property type="match status" value="2"/>
</dbReference>
<reference evidence="6 7" key="1">
    <citation type="submission" date="2018-07" db="EMBL/GenBank/DDBJ databases">
        <title>Genomic Encyclopedia of Type Strains, Phase IV (KMG-IV): sequencing the most valuable type-strain genomes for metagenomic binning, comparative biology and taxonomic classification.</title>
        <authorList>
            <person name="Goeker M."/>
        </authorList>
    </citation>
    <scope>NUCLEOTIDE SEQUENCE [LARGE SCALE GENOMIC DNA]</scope>
    <source>
        <strain evidence="6 7">DSM 21352</strain>
    </source>
</reference>
<dbReference type="PANTHER" id="PTHR14226">
    <property type="entry name" value="NEUROPATHY TARGET ESTERASE/SWISS CHEESE D.MELANOGASTER"/>
    <property type="match status" value="1"/>
</dbReference>
<dbReference type="GO" id="GO:0016787">
    <property type="term" value="F:hydrolase activity"/>
    <property type="evidence" value="ECO:0007669"/>
    <property type="project" value="UniProtKB-UniRule"/>
</dbReference>
<sequence length="372" mass="40150">MSASALPLPGRRPKVNLALQGGGSHGAFTWGVLDALLENGRLALDGISGASAGAVNAVALAHGFAKADDAGDPARTAARQAARETLERVWRRVAGVGAPGALASQFMRMLFGQAPAFPSLTTDPWASPYQFNPLGINPLRTLLDQEIDFDALATLDSPRVYVSATQVRTGRAQIFHGAQLTLSAVMASACLPTMFQAVEIDGEPYWDGGYSANPALLPLIENCDSADIVLVQLNPLHRADTPRTPHEIAQRVDELAFNASLISQMRSIDFMQQLLADGRLQEGRQFRQLRLHRIDIDSALDDPLPSSSKLSTDIAMIEQLFERGRHAAQDWLARHIDDVGRRTTIDIQADYVAGAPLPTEPVAKRAPQLRSA</sequence>
<keyword evidence="1 4" id="KW-0378">Hydrolase</keyword>
<evidence type="ECO:0000256" key="3">
    <source>
        <dbReference type="ARBA" id="ARBA00023098"/>
    </source>
</evidence>
<keyword evidence="2 4" id="KW-0442">Lipid degradation</keyword>
<dbReference type="Proteomes" id="UP000255265">
    <property type="component" value="Unassembled WGS sequence"/>
</dbReference>
<dbReference type="PANTHER" id="PTHR14226:SF78">
    <property type="entry name" value="SLR0060 PROTEIN"/>
    <property type="match status" value="1"/>
</dbReference>
<dbReference type="InterPro" id="IPR050301">
    <property type="entry name" value="NTE"/>
</dbReference>
<dbReference type="Pfam" id="PF01734">
    <property type="entry name" value="Patatin"/>
    <property type="match status" value="1"/>
</dbReference>
<protein>
    <submittedName>
        <fullName evidence="6">NTE family protein</fullName>
    </submittedName>
</protein>
<dbReference type="SUPFAM" id="SSF52151">
    <property type="entry name" value="FabD/lysophospholipase-like"/>
    <property type="match status" value="1"/>
</dbReference>